<evidence type="ECO:0000313" key="2">
    <source>
        <dbReference type="EMBL" id="PIS15134.1"/>
    </source>
</evidence>
<dbReference type="Gene3D" id="3.40.50.300">
    <property type="entry name" value="P-loop containing nucleotide triphosphate hydrolases"/>
    <property type="match status" value="1"/>
</dbReference>
<dbReference type="InterPro" id="IPR027417">
    <property type="entry name" value="P-loop_NTPase"/>
</dbReference>
<feature type="domain" description="ATPase AAA-type core" evidence="1">
    <location>
        <begin position="15"/>
        <end position="94"/>
    </location>
</feature>
<gene>
    <name evidence="2" type="ORF">COT63_01490</name>
</gene>
<dbReference type="Pfam" id="PF13304">
    <property type="entry name" value="AAA_21"/>
    <property type="match status" value="1"/>
</dbReference>
<accession>A0A2H0WR33</accession>
<dbReference type="InterPro" id="IPR003959">
    <property type="entry name" value="ATPase_AAA_core"/>
</dbReference>
<dbReference type="SUPFAM" id="SSF52540">
    <property type="entry name" value="P-loop containing nucleoside triphosphate hydrolases"/>
    <property type="match status" value="1"/>
</dbReference>
<evidence type="ECO:0000313" key="3">
    <source>
        <dbReference type="Proteomes" id="UP000231282"/>
    </source>
</evidence>
<dbReference type="Proteomes" id="UP000231282">
    <property type="component" value="Unassembled WGS sequence"/>
</dbReference>
<sequence>DPYDSYQLRLAHTKREGLEVDFDALSSGERVLMALVASVYKTSTDKHFPSLLLLDEVDTSLHPSMMQNLLDVISDIFLSRGVRVILVTHSPTTIALAPDESIYVMNKNGQDRIVKTDKNKALSILTQGFATLDEGIKLFDQISRKKLAVITGGHNTGYIQKAIDYFGPTIKNDVEIISGIESRSGKEQLKVLFEFFIRAPHDNKVVFVWDPDMTAKISDKNNTIPFILEKNQNNKKVTTGIENLFGENLFADEFYIEKPKADGGYHKSLDKNKFKIHILANGTENDFEQFKPLIEKLKELLNNKN</sequence>
<dbReference type="InterPro" id="IPR051396">
    <property type="entry name" value="Bact_Antivir_Def_Nuclease"/>
</dbReference>
<organism evidence="2 3">
    <name type="scientific">Candidatus Shapirobacteria bacterium CG09_land_8_20_14_0_10_38_17</name>
    <dbReference type="NCBI Taxonomy" id="1974884"/>
    <lineage>
        <taxon>Bacteria</taxon>
        <taxon>Candidatus Shapironibacteriota</taxon>
    </lineage>
</organism>
<dbReference type="AlphaFoldDB" id="A0A2H0WR33"/>
<dbReference type="PANTHER" id="PTHR43581">
    <property type="entry name" value="ATP/GTP PHOSPHATASE"/>
    <property type="match status" value="1"/>
</dbReference>
<dbReference type="CDD" id="cd00267">
    <property type="entry name" value="ABC_ATPase"/>
    <property type="match status" value="1"/>
</dbReference>
<feature type="non-terminal residue" evidence="2">
    <location>
        <position position="1"/>
    </location>
</feature>
<protein>
    <recommendedName>
        <fullName evidence="1">ATPase AAA-type core domain-containing protein</fullName>
    </recommendedName>
</protein>
<dbReference type="EMBL" id="PEZH01000026">
    <property type="protein sequence ID" value="PIS15134.1"/>
    <property type="molecule type" value="Genomic_DNA"/>
</dbReference>
<dbReference type="GO" id="GO:0005524">
    <property type="term" value="F:ATP binding"/>
    <property type="evidence" value="ECO:0007669"/>
    <property type="project" value="InterPro"/>
</dbReference>
<name>A0A2H0WR33_9BACT</name>
<comment type="caution">
    <text evidence="2">The sequence shown here is derived from an EMBL/GenBank/DDBJ whole genome shotgun (WGS) entry which is preliminary data.</text>
</comment>
<proteinExistence type="predicted"/>
<reference evidence="3" key="1">
    <citation type="submission" date="2017-09" db="EMBL/GenBank/DDBJ databases">
        <title>Depth-based differentiation of microbial function through sediment-hosted aquifers and enrichment of novel symbionts in the deep terrestrial subsurface.</title>
        <authorList>
            <person name="Probst A.J."/>
            <person name="Ladd B."/>
            <person name="Jarett J.K."/>
            <person name="Geller-Mcgrath D.E."/>
            <person name="Sieber C.M.K."/>
            <person name="Emerson J.B."/>
            <person name="Anantharaman K."/>
            <person name="Thomas B.C."/>
            <person name="Malmstrom R."/>
            <person name="Stieglmeier M."/>
            <person name="Klingl A."/>
            <person name="Woyke T."/>
            <person name="Ryan C.M."/>
            <person name="Banfield J.F."/>
        </authorList>
    </citation>
    <scope>NUCLEOTIDE SEQUENCE [LARGE SCALE GENOMIC DNA]</scope>
</reference>
<dbReference type="PANTHER" id="PTHR43581:SF3">
    <property type="entry name" value="AAA+ ATPASE DOMAIN-CONTAINING PROTEIN"/>
    <property type="match status" value="1"/>
</dbReference>
<evidence type="ECO:0000259" key="1">
    <source>
        <dbReference type="Pfam" id="PF13304"/>
    </source>
</evidence>
<dbReference type="GO" id="GO:0016887">
    <property type="term" value="F:ATP hydrolysis activity"/>
    <property type="evidence" value="ECO:0007669"/>
    <property type="project" value="InterPro"/>
</dbReference>